<dbReference type="RefSeq" id="XP_049124631.1">
    <property type="nucleotide sequence ID" value="XM_049268674.1"/>
</dbReference>
<reference evidence="1 2" key="1">
    <citation type="submission" date="2022-03" db="EMBL/GenBank/DDBJ databases">
        <title>Genome data of Colletotrichum spp.</title>
        <authorList>
            <person name="Utami Y.D."/>
            <person name="Hiruma K."/>
        </authorList>
    </citation>
    <scope>NUCLEOTIDE SEQUENCE [LARGE SCALE GENOMIC DNA]</scope>
    <source>
        <strain evidence="1 2">MAFF 239500</strain>
    </source>
</reference>
<comment type="caution">
    <text evidence="1">The sequence shown here is derived from an EMBL/GenBank/DDBJ whole genome shotgun (WGS) entry which is preliminary data.</text>
</comment>
<organism evidence="1 2">
    <name type="scientific">Colletotrichum spaethianum</name>
    <dbReference type="NCBI Taxonomy" id="700344"/>
    <lineage>
        <taxon>Eukaryota</taxon>
        <taxon>Fungi</taxon>
        <taxon>Dikarya</taxon>
        <taxon>Ascomycota</taxon>
        <taxon>Pezizomycotina</taxon>
        <taxon>Sordariomycetes</taxon>
        <taxon>Hypocreomycetidae</taxon>
        <taxon>Glomerellales</taxon>
        <taxon>Glomerellaceae</taxon>
        <taxon>Colletotrichum</taxon>
        <taxon>Colletotrichum spaethianum species complex</taxon>
    </lineage>
</organism>
<dbReference type="AlphaFoldDB" id="A0AA37L5A7"/>
<dbReference type="EMBL" id="BQXU01000004">
    <property type="protein sequence ID" value="GKT42281.1"/>
    <property type="molecule type" value="Genomic_DNA"/>
</dbReference>
<keyword evidence="2" id="KW-1185">Reference proteome</keyword>
<evidence type="ECO:0000313" key="1">
    <source>
        <dbReference type="EMBL" id="GKT42281.1"/>
    </source>
</evidence>
<proteinExistence type="predicted"/>
<dbReference type="Proteomes" id="UP001055115">
    <property type="component" value="Unassembled WGS sequence"/>
</dbReference>
<accession>A0AA37L5A7</accession>
<dbReference type="GeneID" id="73323264"/>
<gene>
    <name evidence="1" type="ORF">ColSpa_02462</name>
</gene>
<name>A0AA37L5A7_9PEZI</name>
<sequence>MDGGPIIHFKDAVPYNLPNSSEIIGRCENDKPIVICRRDGFQLIYNGQDERTPSPNPATKNAG</sequence>
<protein>
    <submittedName>
        <fullName evidence="1">Uncharacterized protein</fullName>
    </submittedName>
</protein>
<evidence type="ECO:0000313" key="2">
    <source>
        <dbReference type="Proteomes" id="UP001055115"/>
    </source>
</evidence>